<keyword evidence="2" id="KW-0347">Helicase</keyword>
<sequence length="425" mass="47454">MDLDDFDVAVEQALLETIPSESLSPKDAVGLIDAQWYTSVSRRGRWMDLIGDYAGSEPFVVDGEALLQVVLNDPLLALGRTDDVSFQIVHVIYAMERVLHEILIRSVSFEIVFWHDQRYLTLQYGEDGYASSSRSLARTILFSHLKSLDIPVHTFLDASDPAWLSYQMHTKPMVIMTNDGGIVEGATTTAHVEWILLQHVFIYTVLAQGVSVTLVKGAQYRDSKIMSFVYEQRVCGDLKSRFQHGFWLAVHDALQSQTAQESNLHAGATSIPLESVESLPAHELAVNLVRNLSDSSTSQHEFFLELLQLFVAHILYVPLLGLKERARPPVSLPADLLKHVNTSFLPVAFFNIEKGASAVTVDGRIFAELLDYILRDEQLSLSSVLGVEVATAVEAIWIQYKLRVPNSVLASLPPVVCRMRPRIVL</sequence>
<keyword evidence="2" id="KW-0547">Nucleotide-binding</keyword>
<dbReference type="OMA" id="HVEWILL"/>
<keyword evidence="1" id="KW-0378">Hydrolase</keyword>
<dbReference type="InterPro" id="IPR055124">
    <property type="entry name" value="PIN-like_DDX60"/>
</dbReference>
<dbReference type="GO" id="GO:0004386">
    <property type="term" value="F:helicase activity"/>
    <property type="evidence" value="ECO:0007669"/>
    <property type="project" value="UniProtKB-KW"/>
</dbReference>
<proteinExistence type="predicted"/>
<evidence type="ECO:0000256" key="2">
    <source>
        <dbReference type="ARBA" id="ARBA00022806"/>
    </source>
</evidence>
<dbReference type="AlphaFoldDB" id="A0A1M2VNY1"/>
<dbReference type="Proteomes" id="UP000184267">
    <property type="component" value="Unassembled WGS sequence"/>
</dbReference>
<feature type="domain" description="ATP-dependent RNA helicase DDX60 PIN-like" evidence="3">
    <location>
        <begin position="45"/>
        <end position="230"/>
    </location>
</feature>
<comment type="caution">
    <text evidence="4">The sequence shown here is derived from an EMBL/GenBank/DDBJ whole genome shotgun (WGS) entry which is preliminary data.</text>
</comment>
<dbReference type="STRING" id="154538.A0A1M2VNY1"/>
<dbReference type="EMBL" id="MNAD01000950">
    <property type="protein sequence ID" value="OJT09311.1"/>
    <property type="molecule type" value="Genomic_DNA"/>
</dbReference>
<organism evidence="4 5">
    <name type="scientific">Trametes pubescens</name>
    <name type="common">White-rot fungus</name>
    <dbReference type="NCBI Taxonomy" id="154538"/>
    <lineage>
        <taxon>Eukaryota</taxon>
        <taxon>Fungi</taxon>
        <taxon>Dikarya</taxon>
        <taxon>Basidiomycota</taxon>
        <taxon>Agaricomycotina</taxon>
        <taxon>Agaricomycetes</taxon>
        <taxon>Polyporales</taxon>
        <taxon>Polyporaceae</taxon>
        <taxon>Trametes</taxon>
    </lineage>
</organism>
<keyword evidence="2" id="KW-0067">ATP-binding</keyword>
<name>A0A1M2VNY1_TRAPU</name>
<evidence type="ECO:0000256" key="1">
    <source>
        <dbReference type="ARBA" id="ARBA00022801"/>
    </source>
</evidence>
<gene>
    <name evidence="4" type="ORF">TRAPUB_14238</name>
</gene>
<dbReference type="PANTHER" id="PTHR44533:SF4">
    <property type="entry name" value="DEAD_H RNA HELICASE, PUTATIVE-RELATED"/>
    <property type="match status" value="1"/>
</dbReference>
<dbReference type="InterPro" id="IPR052431">
    <property type="entry name" value="SKI2_subfamily_helicases"/>
</dbReference>
<evidence type="ECO:0000313" key="5">
    <source>
        <dbReference type="Proteomes" id="UP000184267"/>
    </source>
</evidence>
<accession>A0A1M2VNY1</accession>
<dbReference type="OrthoDB" id="2320933at2759"/>
<dbReference type="GO" id="GO:0005737">
    <property type="term" value="C:cytoplasm"/>
    <property type="evidence" value="ECO:0007669"/>
    <property type="project" value="TreeGrafter"/>
</dbReference>
<keyword evidence="5" id="KW-1185">Reference proteome</keyword>
<protein>
    <recommendedName>
        <fullName evidence="3">ATP-dependent RNA helicase DDX60 PIN-like domain-containing protein</fullName>
    </recommendedName>
</protein>
<dbReference type="GO" id="GO:0016787">
    <property type="term" value="F:hydrolase activity"/>
    <property type="evidence" value="ECO:0007669"/>
    <property type="project" value="UniProtKB-KW"/>
</dbReference>
<reference evidence="4 5" key="1">
    <citation type="submission" date="2016-10" db="EMBL/GenBank/DDBJ databases">
        <title>Genome sequence of the basidiomycete white-rot fungus Trametes pubescens.</title>
        <authorList>
            <person name="Makela M.R."/>
            <person name="Granchi Z."/>
            <person name="Peng M."/>
            <person name="De Vries R.P."/>
            <person name="Grigoriev I."/>
            <person name="Riley R."/>
            <person name="Hilden K."/>
        </authorList>
    </citation>
    <scope>NUCLEOTIDE SEQUENCE [LARGE SCALE GENOMIC DNA]</scope>
    <source>
        <strain evidence="4 5">FBCC735</strain>
    </source>
</reference>
<evidence type="ECO:0000313" key="4">
    <source>
        <dbReference type="EMBL" id="OJT09311.1"/>
    </source>
</evidence>
<dbReference type="PANTHER" id="PTHR44533">
    <property type="entry name" value="DEAD/H RNA HELICASE, PUTATIVE-RELATED"/>
    <property type="match status" value="1"/>
</dbReference>
<evidence type="ECO:0000259" key="3">
    <source>
        <dbReference type="Pfam" id="PF23002"/>
    </source>
</evidence>
<dbReference type="Pfam" id="PF23002">
    <property type="entry name" value="PIN-like_DDX60"/>
    <property type="match status" value="1"/>
</dbReference>